<evidence type="ECO:0000256" key="4">
    <source>
        <dbReference type="ARBA" id="ARBA00023125"/>
    </source>
</evidence>
<dbReference type="PANTHER" id="PTHR45693">
    <property type="entry name" value="TRANSCRIPTION FACTOR TGA9"/>
    <property type="match status" value="1"/>
</dbReference>
<dbReference type="InterPro" id="IPR046347">
    <property type="entry name" value="bZIP_sf"/>
</dbReference>
<keyword evidence="6" id="KW-0804">Transcription</keyword>
<name>A0A2Z7B5R7_9LAMI</name>
<dbReference type="GO" id="GO:0003700">
    <property type="term" value="F:DNA-binding transcription factor activity"/>
    <property type="evidence" value="ECO:0007669"/>
    <property type="project" value="InterPro"/>
</dbReference>
<dbReference type="Gene3D" id="1.20.5.170">
    <property type="match status" value="1"/>
</dbReference>
<keyword evidence="5" id="KW-0010">Activator</keyword>
<dbReference type="PROSITE" id="PS50217">
    <property type="entry name" value="BZIP"/>
    <property type="match status" value="1"/>
</dbReference>
<gene>
    <name evidence="12" type="ORF">F511_13722</name>
</gene>
<evidence type="ECO:0000256" key="6">
    <source>
        <dbReference type="ARBA" id="ARBA00023163"/>
    </source>
</evidence>
<dbReference type="Pfam" id="PF14144">
    <property type="entry name" value="DOG1"/>
    <property type="match status" value="1"/>
</dbReference>
<evidence type="ECO:0000256" key="5">
    <source>
        <dbReference type="ARBA" id="ARBA00023159"/>
    </source>
</evidence>
<accession>A0A2Z7B5R7</accession>
<protein>
    <submittedName>
        <fullName evidence="12">Uncharacterized protein</fullName>
    </submittedName>
</protein>
<proteinExistence type="inferred from homology"/>
<evidence type="ECO:0000256" key="7">
    <source>
        <dbReference type="ARBA" id="ARBA00023242"/>
    </source>
</evidence>
<keyword evidence="13" id="KW-1185">Reference proteome</keyword>
<feature type="domain" description="BZIP" evidence="10">
    <location>
        <begin position="26"/>
        <end position="68"/>
    </location>
</feature>
<comment type="similarity">
    <text evidence="2">Belongs to the bZIP family.</text>
</comment>
<evidence type="ECO:0000259" key="11">
    <source>
        <dbReference type="PROSITE" id="PS51806"/>
    </source>
</evidence>
<feature type="region of interest" description="Disordered" evidence="9">
    <location>
        <begin position="1"/>
        <end position="47"/>
    </location>
</feature>
<dbReference type="GO" id="GO:0043565">
    <property type="term" value="F:sequence-specific DNA binding"/>
    <property type="evidence" value="ECO:0007669"/>
    <property type="project" value="InterPro"/>
</dbReference>
<dbReference type="SUPFAM" id="SSF57959">
    <property type="entry name" value="Leucine zipper domain"/>
    <property type="match status" value="1"/>
</dbReference>
<feature type="coiled-coil region" evidence="8">
    <location>
        <begin position="47"/>
        <end position="74"/>
    </location>
</feature>
<evidence type="ECO:0000256" key="2">
    <source>
        <dbReference type="ARBA" id="ARBA00007163"/>
    </source>
</evidence>
<keyword evidence="7" id="KW-0539">Nucleus</keyword>
<evidence type="ECO:0000313" key="12">
    <source>
        <dbReference type="EMBL" id="KZV28927.1"/>
    </source>
</evidence>
<keyword evidence="3" id="KW-0805">Transcription regulation</keyword>
<keyword evidence="8" id="KW-0175">Coiled coil</keyword>
<sequence length="269" mass="30569">MQSDQYASDKSLGHSEDNQAPNNGISDKIQRRLAQNREAAKKSRQRKKAYVQQLETSRLKLAQLELELGRARQQGLLIAGAATNMAFCGTVNSGIGAFEIEYGRWIDEQDRHYCNLFRMKRWRTSVERFFLWIGGFRPSELINVVFPHLEPLNDVQRANVTSLRDSCSQAEEALTQGMDKLRQTLSQSITFLGVAPGSYCNQMGSALEKLESLETFIHQADHLREQSLQQMSRILTTRQAAKGLVAFAEHFQRLRALSSLWSARPIRPV</sequence>
<evidence type="ECO:0000313" key="13">
    <source>
        <dbReference type="Proteomes" id="UP000250235"/>
    </source>
</evidence>
<dbReference type="Proteomes" id="UP000250235">
    <property type="component" value="Unassembled WGS sequence"/>
</dbReference>
<evidence type="ECO:0000256" key="8">
    <source>
        <dbReference type="SAM" id="Coils"/>
    </source>
</evidence>
<dbReference type="SMART" id="SM00338">
    <property type="entry name" value="BRLZ"/>
    <property type="match status" value="1"/>
</dbReference>
<comment type="subcellular location">
    <subcellularLocation>
        <location evidence="1">Nucleus</location>
    </subcellularLocation>
</comment>
<dbReference type="FunFam" id="1.20.5.170:FF:000019">
    <property type="entry name" value="BZIP family transcription factor"/>
    <property type="match status" value="1"/>
</dbReference>
<dbReference type="InterPro" id="IPR025422">
    <property type="entry name" value="TGA_domain"/>
</dbReference>
<dbReference type="InterPro" id="IPR004827">
    <property type="entry name" value="bZIP"/>
</dbReference>
<dbReference type="GO" id="GO:0005634">
    <property type="term" value="C:nucleus"/>
    <property type="evidence" value="ECO:0007669"/>
    <property type="project" value="UniProtKB-SubCell"/>
</dbReference>
<organism evidence="12 13">
    <name type="scientific">Dorcoceras hygrometricum</name>
    <dbReference type="NCBI Taxonomy" id="472368"/>
    <lineage>
        <taxon>Eukaryota</taxon>
        <taxon>Viridiplantae</taxon>
        <taxon>Streptophyta</taxon>
        <taxon>Embryophyta</taxon>
        <taxon>Tracheophyta</taxon>
        <taxon>Spermatophyta</taxon>
        <taxon>Magnoliopsida</taxon>
        <taxon>eudicotyledons</taxon>
        <taxon>Gunneridae</taxon>
        <taxon>Pentapetalae</taxon>
        <taxon>asterids</taxon>
        <taxon>lamiids</taxon>
        <taxon>Lamiales</taxon>
        <taxon>Gesneriaceae</taxon>
        <taxon>Didymocarpoideae</taxon>
        <taxon>Trichosporeae</taxon>
        <taxon>Loxocarpinae</taxon>
        <taxon>Dorcoceras</taxon>
    </lineage>
</organism>
<dbReference type="Pfam" id="PF00170">
    <property type="entry name" value="bZIP_1"/>
    <property type="match status" value="1"/>
</dbReference>
<dbReference type="PANTHER" id="PTHR45693:SF7">
    <property type="entry name" value="TRANSCRIPTION FACTOR TGA7"/>
    <property type="match status" value="1"/>
</dbReference>
<evidence type="ECO:0000256" key="9">
    <source>
        <dbReference type="SAM" id="MobiDB-lite"/>
    </source>
</evidence>
<dbReference type="PROSITE" id="PS00036">
    <property type="entry name" value="BZIP_BASIC"/>
    <property type="match status" value="1"/>
</dbReference>
<reference evidence="12 13" key="1">
    <citation type="journal article" date="2015" name="Proc. Natl. Acad. Sci. U.S.A.">
        <title>The resurrection genome of Boea hygrometrica: A blueprint for survival of dehydration.</title>
        <authorList>
            <person name="Xiao L."/>
            <person name="Yang G."/>
            <person name="Zhang L."/>
            <person name="Yang X."/>
            <person name="Zhao S."/>
            <person name="Ji Z."/>
            <person name="Zhou Q."/>
            <person name="Hu M."/>
            <person name="Wang Y."/>
            <person name="Chen M."/>
            <person name="Xu Y."/>
            <person name="Jin H."/>
            <person name="Xiao X."/>
            <person name="Hu G."/>
            <person name="Bao F."/>
            <person name="Hu Y."/>
            <person name="Wan P."/>
            <person name="Li L."/>
            <person name="Deng X."/>
            <person name="Kuang T."/>
            <person name="Xiang C."/>
            <person name="Zhu J.K."/>
            <person name="Oliver M.J."/>
            <person name="He Y."/>
        </authorList>
    </citation>
    <scope>NUCLEOTIDE SEQUENCE [LARGE SCALE GENOMIC DNA]</scope>
    <source>
        <strain evidence="13">cv. XS01</strain>
    </source>
</reference>
<evidence type="ECO:0000256" key="1">
    <source>
        <dbReference type="ARBA" id="ARBA00004123"/>
    </source>
</evidence>
<evidence type="ECO:0000259" key="10">
    <source>
        <dbReference type="PROSITE" id="PS50217"/>
    </source>
</evidence>
<evidence type="ECO:0000256" key="3">
    <source>
        <dbReference type="ARBA" id="ARBA00023015"/>
    </source>
</evidence>
<dbReference type="PROSITE" id="PS51806">
    <property type="entry name" value="DOG1"/>
    <property type="match status" value="1"/>
</dbReference>
<dbReference type="EMBL" id="KV010000">
    <property type="protein sequence ID" value="KZV28927.1"/>
    <property type="molecule type" value="Genomic_DNA"/>
</dbReference>
<dbReference type="OrthoDB" id="2015618at2759"/>
<dbReference type="AlphaFoldDB" id="A0A2Z7B5R7"/>
<feature type="domain" description="DOG1" evidence="11">
    <location>
        <begin position="43"/>
        <end position="264"/>
    </location>
</feature>
<keyword evidence="4" id="KW-0238">DNA-binding</keyword>
<dbReference type="GO" id="GO:0006351">
    <property type="term" value="P:DNA-templated transcription"/>
    <property type="evidence" value="ECO:0007669"/>
    <property type="project" value="InterPro"/>
</dbReference>